<protein>
    <recommendedName>
        <fullName evidence="9">SEFIR domain-containing protein</fullName>
    </recommendedName>
</protein>
<dbReference type="InterPro" id="IPR039465">
    <property type="entry name" value="IL-17_rcpt-like"/>
</dbReference>
<dbReference type="PANTHER" id="PTHR15583">
    <property type="entry name" value="INTERLEUKIN-17 RECEPTOR"/>
    <property type="match status" value="1"/>
</dbReference>
<keyword evidence="6" id="KW-0675">Receptor</keyword>
<sequence>MDMEMNLMGMTANTNNLHTNLLQAIKASICMQEQFRLQVNKLYCQNKSVSISYKVPKKYGDRAYFLIQEDNNRDMGYSEYFRSQPPRGQFIFQAQNATSRYTIIMYGSKISDHRYATALDWKHCPGNNNDVHTKTKSDSKGLRHGVRTKTFTENLVWVLIALIISVLLLIFRVFAYWYFLPLKKDKNMKISSSRSNEIQSQNEIFLNIEQCNNTNAEFVAKRENTHEKQGTIYIISTDEHEKHMEILNIFASYLQEDLGFIVKIHLWEQLETYEAREQWMFKRMKEADKILVIWSPGAKDLWEKCNAYNFSKNYDMFTPIVKQIEKDFICHKNAQKYYFAYFKYCSKSDIPLELLELVSCTYSLMDDAEKLYFMLGNQENYVPGRKVHEDKAPSNLFAATTKNGKRLKDSLATMSLFCNKNREWYKRASLSQVIKRHSVTINDSTSHTHKMFKSNKDVVIGTFSHAFYPPTDDQFLTTTENKLTIQDVVPIDMEINPVDKIADINNLPTNLM</sequence>
<accession>A0ABP0H317</accession>
<evidence type="ECO:0000256" key="7">
    <source>
        <dbReference type="ARBA" id="ARBA00023180"/>
    </source>
</evidence>
<keyword evidence="4 8" id="KW-1133">Transmembrane helix</keyword>
<comment type="subcellular location">
    <subcellularLocation>
        <location evidence="1">Membrane</location>
        <topology evidence="1">Single-pass type I membrane protein</topology>
    </subcellularLocation>
</comment>
<evidence type="ECO:0000259" key="9">
    <source>
        <dbReference type="PROSITE" id="PS51534"/>
    </source>
</evidence>
<evidence type="ECO:0000256" key="2">
    <source>
        <dbReference type="ARBA" id="ARBA00022692"/>
    </source>
</evidence>
<dbReference type="EMBL" id="CAWYQH010000174">
    <property type="protein sequence ID" value="CAK8698391.1"/>
    <property type="molecule type" value="Genomic_DNA"/>
</dbReference>
<gene>
    <name evidence="10" type="ORF">CVLEPA_LOCUS31828</name>
</gene>
<evidence type="ECO:0000256" key="1">
    <source>
        <dbReference type="ARBA" id="ARBA00004479"/>
    </source>
</evidence>
<keyword evidence="2 8" id="KW-0812">Transmembrane</keyword>
<keyword evidence="7" id="KW-0325">Glycoprotein</keyword>
<dbReference type="PANTHER" id="PTHR15583:SF7">
    <property type="entry name" value="INTERLEUKIN CYTOKINE RECEPTOR-RELATED PROTEIN 2"/>
    <property type="match status" value="1"/>
</dbReference>
<evidence type="ECO:0000256" key="6">
    <source>
        <dbReference type="ARBA" id="ARBA00023170"/>
    </source>
</evidence>
<keyword evidence="5 8" id="KW-0472">Membrane</keyword>
<reference evidence="10 11" key="1">
    <citation type="submission" date="2024-02" db="EMBL/GenBank/DDBJ databases">
        <authorList>
            <person name="Daric V."/>
            <person name="Darras S."/>
        </authorList>
    </citation>
    <scope>NUCLEOTIDE SEQUENCE [LARGE SCALE GENOMIC DNA]</scope>
</reference>
<evidence type="ECO:0000256" key="8">
    <source>
        <dbReference type="SAM" id="Phobius"/>
    </source>
</evidence>
<feature type="transmembrane region" description="Helical" evidence="8">
    <location>
        <begin position="155"/>
        <end position="179"/>
    </location>
</feature>
<organism evidence="10 11">
    <name type="scientific">Clavelina lepadiformis</name>
    <name type="common">Light-bulb sea squirt</name>
    <name type="synonym">Ascidia lepadiformis</name>
    <dbReference type="NCBI Taxonomy" id="159417"/>
    <lineage>
        <taxon>Eukaryota</taxon>
        <taxon>Metazoa</taxon>
        <taxon>Chordata</taxon>
        <taxon>Tunicata</taxon>
        <taxon>Ascidiacea</taxon>
        <taxon>Aplousobranchia</taxon>
        <taxon>Clavelinidae</taxon>
        <taxon>Clavelina</taxon>
    </lineage>
</organism>
<keyword evidence="11" id="KW-1185">Reference proteome</keyword>
<dbReference type="Pfam" id="PF08357">
    <property type="entry name" value="SEFIR"/>
    <property type="match status" value="1"/>
</dbReference>
<dbReference type="Gene3D" id="3.40.50.11530">
    <property type="match status" value="1"/>
</dbReference>
<evidence type="ECO:0000313" key="10">
    <source>
        <dbReference type="EMBL" id="CAK8698391.1"/>
    </source>
</evidence>
<dbReference type="PROSITE" id="PS51534">
    <property type="entry name" value="SEFIR"/>
    <property type="match status" value="1"/>
</dbReference>
<evidence type="ECO:0000256" key="5">
    <source>
        <dbReference type="ARBA" id="ARBA00023136"/>
    </source>
</evidence>
<comment type="caution">
    <text evidence="10">The sequence shown here is derived from an EMBL/GenBank/DDBJ whole genome shotgun (WGS) entry which is preliminary data.</text>
</comment>
<evidence type="ECO:0000313" key="11">
    <source>
        <dbReference type="Proteomes" id="UP001642483"/>
    </source>
</evidence>
<feature type="domain" description="SEFIR" evidence="9">
    <location>
        <begin position="229"/>
        <end position="373"/>
    </location>
</feature>
<dbReference type="Proteomes" id="UP001642483">
    <property type="component" value="Unassembled WGS sequence"/>
</dbReference>
<dbReference type="InterPro" id="IPR013568">
    <property type="entry name" value="SEFIR_dom"/>
</dbReference>
<evidence type="ECO:0000256" key="3">
    <source>
        <dbReference type="ARBA" id="ARBA00022729"/>
    </source>
</evidence>
<name>A0ABP0H317_CLALP</name>
<evidence type="ECO:0000256" key="4">
    <source>
        <dbReference type="ARBA" id="ARBA00022989"/>
    </source>
</evidence>
<proteinExistence type="predicted"/>
<keyword evidence="3" id="KW-0732">Signal</keyword>